<evidence type="ECO:0000256" key="2">
    <source>
        <dbReference type="SAM" id="MobiDB-lite"/>
    </source>
</evidence>
<dbReference type="SUPFAM" id="SSF81901">
    <property type="entry name" value="HCP-like"/>
    <property type="match status" value="3"/>
</dbReference>
<keyword evidence="5" id="KW-1185">Reference proteome</keyword>
<feature type="region of interest" description="Disordered" evidence="2">
    <location>
        <begin position="776"/>
        <end position="810"/>
    </location>
</feature>
<sequence>MSITMLLPKPARAFARNIVQLVSNIIYNGGSDDINDDDNDEDSYLVSKEGRKFDKKGTDGLKSALDTLKYLARHDHHDALYVLAGIEVAGHYGSRIDLKSAYQHYNRLSHLTGNATAQYMLGFYHSTGLGGIERSQSLAHTYYSFAAYQGHTQAQITMGFRHLYGIGTAESCHEALKYYKTVARKAVNYYHSGPPMGRQLPSPKLQIHDDDGGIYGVEINYVGDSKVAKTTEEIKDLLDLLHFRANRGDLTRMIDLAEIYYNGHYKISRNFKKSLYYLRKIISTVLIHETGQLRSDLEDHKKAIAGKAFGMIGIMHWRGEGVKKDAGVAFKWIQKGAKLGNGAAMNALGVMYSEGTGIPKDLAKAEELFRKSAQTKYINGQLNYGLTLLSTQPSKAFEHIYSTAHHGSFLGSFYSAEMFEKGIGTQQTCSMAVELYRVVCEKGDWLYSPIPAAYNAYKNHNYEAAVLYYTKAAEMGYDIGQVNSAYLIDNIIQRHDDGTHWNSTLFADVAHHYNQALVYWTRAANQGNSEARIKQGDHYYYGLGAKTSPEKAAAIYTIAADKERNSMAMWNLGWMYEEGIGLPRDFHLAKRWYDRCLETNPEAALTIYLSLARLTVKYLFAWIRGEYVGENPLFFAPNPIANKKSDDSDSNEPLPIKYDNKDGLEYTRENYLDLDNEMPDNVDDWEIWDNKQDQQQQDGPRDSRSRQARTHHSDDFEITDHWAENTFIIVLCFIVAYLIYIRNNRIAAANEARNNNRPPVNRQNNLDPIRLQTQNEHLSTSETPVARSFGQETSHAQNQGESDEQSHNHS</sequence>
<keyword evidence="3" id="KW-0472">Membrane</keyword>
<protein>
    <submittedName>
        <fullName evidence="4">ERAD-associated protein</fullName>
    </submittedName>
</protein>
<dbReference type="PANTHER" id="PTHR11102">
    <property type="entry name" value="SEL-1-LIKE PROTEIN"/>
    <property type="match status" value="1"/>
</dbReference>
<reference evidence="4" key="1">
    <citation type="submission" date="2022-07" db="EMBL/GenBank/DDBJ databases">
        <title>Phylogenomic reconstructions and comparative analyses of Kickxellomycotina fungi.</title>
        <authorList>
            <person name="Reynolds N.K."/>
            <person name="Stajich J.E."/>
            <person name="Barry K."/>
            <person name="Grigoriev I.V."/>
            <person name="Crous P."/>
            <person name="Smith M.E."/>
        </authorList>
    </citation>
    <scope>NUCLEOTIDE SEQUENCE</scope>
    <source>
        <strain evidence="4">NBRC 100468</strain>
    </source>
</reference>
<organism evidence="4 5">
    <name type="scientific">Mycoemilia scoparia</name>
    <dbReference type="NCBI Taxonomy" id="417184"/>
    <lineage>
        <taxon>Eukaryota</taxon>
        <taxon>Fungi</taxon>
        <taxon>Fungi incertae sedis</taxon>
        <taxon>Zoopagomycota</taxon>
        <taxon>Kickxellomycotina</taxon>
        <taxon>Kickxellomycetes</taxon>
        <taxon>Kickxellales</taxon>
        <taxon>Kickxellaceae</taxon>
        <taxon>Mycoemilia</taxon>
    </lineage>
</organism>
<dbReference type="EMBL" id="JANBPU010000037">
    <property type="protein sequence ID" value="KAJ1918830.1"/>
    <property type="molecule type" value="Genomic_DNA"/>
</dbReference>
<keyword evidence="3" id="KW-1133">Transmembrane helix</keyword>
<dbReference type="InterPro" id="IPR006597">
    <property type="entry name" value="Sel1-like"/>
</dbReference>
<comment type="caution">
    <text evidence="4">The sequence shown here is derived from an EMBL/GenBank/DDBJ whole genome shotgun (WGS) entry which is preliminary data.</text>
</comment>
<dbReference type="Proteomes" id="UP001150538">
    <property type="component" value="Unassembled WGS sequence"/>
</dbReference>
<gene>
    <name evidence="4" type="primary">HRD3</name>
    <name evidence="4" type="ORF">H4219_002369</name>
</gene>
<dbReference type="InterPro" id="IPR050767">
    <property type="entry name" value="Sel1_AlgK"/>
</dbReference>
<dbReference type="PANTHER" id="PTHR11102:SF147">
    <property type="entry name" value="SEL1L ADAPTOR SUBUNIT OF ERAD E3 UBIQUITIN LIGASE"/>
    <property type="match status" value="1"/>
</dbReference>
<dbReference type="Pfam" id="PF08238">
    <property type="entry name" value="Sel1"/>
    <property type="match status" value="10"/>
</dbReference>
<feature type="transmembrane region" description="Helical" evidence="3">
    <location>
        <begin position="722"/>
        <end position="740"/>
    </location>
</feature>
<dbReference type="GO" id="GO:0036503">
    <property type="term" value="P:ERAD pathway"/>
    <property type="evidence" value="ECO:0007669"/>
    <property type="project" value="TreeGrafter"/>
</dbReference>
<proteinExistence type="inferred from homology"/>
<evidence type="ECO:0000256" key="3">
    <source>
        <dbReference type="SAM" id="Phobius"/>
    </source>
</evidence>
<feature type="compositionally biased region" description="Polar residues" evidence="2">
    <location>
        <begin position="790"/>
        <end position="800"/>
    </location>
</feature>
<evidence type="ECO:0000313" key="4">
    <source>
        <dbReference type="EMBL" id="KAJ1918830.1"/>
    </source>
</evidence>
<accession>A0A9W8A2P4</accession>
<dbReference type="AlphaFoldDB" id="A0A9W8A2P4"/>
<dbReference type="GO" id="GO:0005789">
    <property type="term" value="C:endoplasmic reticulum membrane"/>
    <property type="evidence" value="ECO:0007669"/>
    <property type="project" value="TreeGrafter"/>
</dbReference>
<evidence type="ECO:0000313" key="5">
    <source>
        <dbReference type="Proteomes" id="UP001150538"/>
    </source>
</evidence>
<dbReference type="SMART" id="SM00671">
    <property type="entry name" value="SEL1"/>
    <property type="match status" value="9"/>
</dbReference>
<keyword evidence="3" id="KW-0812">Transmembrane</keyword>
<name>A0A9W8A2P4_9FUNG</name>
<dbReference type="OrthoDB" id="27934at2759"/>
<dbReference type="Gene3D" id="1.25.40.10">
    <property type="entry name" value="Tetratricopeptide repeat domain"/>
    <property type="match status" value="3"/>
</dbReference>
<dbReference type="InterPro" id="IPR011990">
    <property type="entry name" value="TPR-like_helical_dom_sf"/>
</dbReference>
<evidence type="ECO:0000256" key="1">
    <source>
        <dbReference type="ARBA" id="ARBA00038101"/>
    </source>
</evidence>
<comment type="similarity">
    <text evidence="1">Belongs to the sel-1 family.</text>
</comment>